<evidence type="ECO:0000313" key="1">
    <source>
        <dbReference type="EMBL" id="KAI4305532.1"/>
    </source>
</evidence>
<organism evidence="1 2">
    <name type="scientific">Bauhinia variegata</name>
    <name type="common">Purple orchid tree</name>
    <name type="synonym">Phanera variegata</name>
    <dbReference type="NCBI Taxonomy" id="167791"/>
    <lineage>
        <taxon>Eukaryota</taxon>
        <taxon>Viridiplantae</taxon>
        <taxon>Streptophyta</taxon>
        <taxon>Embryophyta</taxon>
        <taxon>Tracheophyta</taxon>
        <taxon>Spermatophyta</taxon>
        <taxon>Magnoliopsida</taxon>
        <taxon>eudicotyledons</taxon>
        <taxon>Gunneridae</taxon>
        <taxon>Pentapetalae</taxon>
        <taxon>rosids</taxon>
        <taxon>fabids</taxon>
        <taxon>Fabales</taxon>
        <taxon>Fabaceae</taxon>
        <taxon>Cercidoideae</taxon>
        <taxon>Cercideae</taxon>
        <taxon>Bauhiniinae</taxon>
        <taxon>Bauhinia</taxon>
    </lineage>
</organism>
<comment type="caution">
    <text evidence="1">The sequence shown here is derived from an EMBL/GenBank/DDBJ whole genome shotgun (WGS) entry which is preliminary data.</text>
</comment>
<dbReference type="Proteomes" id="UP000828941">
    <property type="component" value="Chromosome 12"/>
</dbReference>
<name>A0ACB9L826_BAUVA</name>
<protein>
    <submittedName>
        <fullName evidence="1">Uncharacterized protein</fullName>
    </submittedName>
</protein>
<reference evidence="1 2" key="1">
    <citation type="journal article" date="2022" name="DNA Res.">
        <title>Chromosomal-level genome assembly of the orchid tree Bauhinia variegata (Leguminosae; Cercidoideae) supports the allotetraploid origin hypothesis of Bauhinia.</title>
        <authorList>
            <person name="Zhong Y."/>
            <person name="Chen Y."/>
            <person name="Zheng D."/>
            <person name="Pang J."/>
            <person name="Liu Y."/>
            <person name="Luo S."/>
            <person name="Meng S."/>
            <person name="Qian L."/>
            <person name="Wei D."/>
            <person name="Dai S."/>
            <person name="Zhou R."/>
        </authorList>
    </citation>
    <scope>NUCLEOTIDE SEQUENCE [LARGE SCALE GENOMIC DNA]</scope>
    <source>
        <strain evidence="1">BV-YZ2020</strain>
    </source>
</reference>
<gene>
    <name evidence="1" type="ORF">L6164_028895</name>
</gene>
<keyword evidence="2" id="KW-1185">Reference proteome</keyword>
<sequence>MEVEAAGGFHVSSADEIKTTDNLTLNETLEKDNACFDSRERKKSKYLSYPYINSRPRQTDSPDGTDDTGNLQLSHKADGSSIANRFSNESPSITKSGSVRFRRKWHKKFVKWSNMSSSPEFTSASPADLLSGLYNIAVDCVFSIENKSFDLVEWFFCRYRMSHYNEEDELATSLVNDSLDMKTGKRRKNKRLVNGVRNKTKSLSGLSDGKMDEVTLLQKQNIGTPNLDGSGAQCDPEVLSYLASQGKRGPKRKTKKLSTLENPSTQNASVLPDGDGKNTDSSSLVIDLQLVTQANGGFPEKFDGQNKEGLGLMGSNSTLSASQPGLLQNIANPALTLCTTLNVDSASGNKTEKRRRKRKIKPAAQIPDLNVASTESDSITKEFLDVNGQLGPKRYKQRNKKEPKPENLRSFTCLFLKFAPADSMPSKEDLLATFSQFGPLKESELQLLEDTAQVDFVNTSDAGDAFRSIVQNKPFGTTLVDCKLHRSSSYQPVEAHAPPAQPCSGSVPPASGASSIDFIRQKLQVMTSMLEKSGDNLSPEMRANLEGEIKDFTSKVNSMSCSFSDKP</sequence>
<accession>A0ACB9L826</accession>
<evidence type="ECO:0000313" key="2">
    <source>
        <dbReference type="Proteomes" id="UP000828941"/>
    </source>
</evidence>
<dbReference type="EMBL" id="CM039437">
    <property type="protein sequence ID" value="KAI4305532.1"/>
    <property type="molecule type" value="Genomic_DNA"/>
</dbReference>
<proteinExistence type="predicted"/>